<dbReference type="AlphaFoldDB" id="A0A7R9MDX6"/>
<evidence type="ECO:0000256" key="8">
    <source>
        <dbReference type="ARBA" id="ARBA00047454"/>
    </source>
</evidence>
<dbReference type="EC" id="2.7.11.11" evidence="1"/>
<dbReference type="Proteomes" id="UP000728032">
    <property type="component" value="Unassembled WGS sequence"/>
</dbReference>
<evidence type="ECO:0000256" key="4">
    <source>
        <dbReference type="ARBA" id="ARBA00022741"/>
    </source>
</evidence>
<dbReference type="OrthoDB" id="8300540at2759"/>
<dbReference type="GO" id="GO:0005634">
    <property type="term" value="C:nucleus"/>
    <property type="evidence" value="ECO:0007669"/>
    <property type="project" value="TreeGrafter"/>
</dbReference>
<evidence type="ECO:0000313" key="12">
    <source>
        <dbReference type="Proteomes" id="UP000728032"/>
    </source>
</evidence>
<protein>
    <recommendedName>
        <fullName evidence="1">cAMP-dependent protein kinase</fullName>
        <ecNumber evidence="1">2.7.11.11</ecNumber>
    </recommendedName>
</protein>
<sequence>MYAVFADVFVERLDIEPNGGCVLYIAMGNTPSNKKGDPTENESALTQSVNQYIKIFLEKAKEDFEKKWSTPSSNTASLDDFERIKTLGTGSFGRVMLVQRKQGHNEAGKYFAMKILDKQKSVWYDN</sequence>
<dbReference type="PANTHER" id="PTHR24353">
    <property type="entry name" value="CYCLIC NUCLEOTIDE-DEPENDENT PROTEIN KINASE"/>
    <property type="match status" value="1"/>
</dbReference>
<evidence type="ECO:0000256" key="2">
    <source>
        <dbReference type="ARBA" id="ARBA00022527"/>
    </source>
</evidence>
<keyword evidence="6 9" id="KW-0067">ATP-binding</keyword>
<dbReference type="EMBL" id="OC929431">
    <property type="protein sequence ID" value="CAD7658261.1"/>
    <property type="molecule type" value="Genomic_DNA"/>
</dbReference>
<comment type="catalytic activity">
    <reaction evidence="8">
        <text>L-seryl-[protein] + ATP = O-phospho-L-seryl-[protein] + ADP + H(+)</text>
        <dbReference type="Rhea" id="RHEA:17989"/>
        <dbReference type="Rhea" id="RHEA-COMP:9863"/>
        <dbReference type="Rhea" id="RHEA-COMP:11604"/>
        <dbReference type="ChEBI" id="CHEBI:15378"/>
        <dbReference type="ChEBI" id="CHEBI:29999"/>
        <dbReference type="ChEBI" id="CHEBI:30616"/>
        <dbReference type="ChEBI" id="CHEBI:83421"/>
        <dbReference type="ChEBI" id="CHEBI:456216"/>
        <dbReference type="EC" id="2.7.11.11"/>
    </reaction>
</comment>
<dbReference type="GO" id="GO:0005952">
    <property type="term" value="C:cAMP-dependent protein kinase complex"/>
    <property type="evidence" value="ECO:0007669"/>
    <property type="project" value="TreeGrafter"/>
</dbReference>
<dbReference type="EMBL" id="CAJPVJ010014606">
    <property type="protein sequence ID" value="CAG2175447.1"/>
    <property type="molecule type" value="Genomic_DNA"/>
</dbReference>
<keyword evidence="4 9" id="KW-0547">Nucleotide-binding</keyword>
<evidence type="ECO:0000256" key="6">
    <source>
        <dbReference type="ARBA" id="ARBA00022840"/>
    </source>
</evidence>
<evidence type="ECO:0000256" key="1">
    <source>
        <dbReference type="ARBA" id="ARBA00012444"/>
    </source>
</evidence>
<dbReference type="InterPro" id="IPR000719">
    <property type="entry name" value="Prot_kinase_dom"/>
</dbReference>
<evidence type="ECO:0000256" key="3">
    <source>
        <dbReference type="ARBA" id="ARBA00022679"/>
    </source>
</evidence>
<evidence type="ECO:0000313" key="11">
    <source>
        <dbReference type="EMBL" id="CAD7658261.1"/>
    </source>
</evidence>
<dbReference type="PROSITE" id="PS50011">
    <property type="entry name" value="PROTEIN_KINASE_DOM"/>
    <property type="match status" value="1"/>
</dbReference>
<evidence type="ECO:0000256" key="9">
    <source>
        <dbReference type="PROSITE-ProRule" id="PRU10141"/>
    </source>
</evidence>
<keyword evidence="2" id="KW-0723">Serine/threonine-protein kinase</keyword>
<dbReference type="GO" id="GO:0004691">
    <property type="term" value="F:cAMP-dependent protein kinase activity"/>
    <property type="evidence" value="ECO:0007669"/>
    <property type="project" value="UniProtKB-EC"/>
</dbReference>
<keyword evidence="12" id="KW-1185">Reference proteome</keyword>
<dbReference type="PROSITE" id="PS00107">
    <property type="entry name" value="PROTEIN_KINASE_ATP"/>
    <property type="match status" value="1"/>
</dbReference>
<dbReference type="Gene3D" id="3.30.200.20">
    <property type="entry name" value="Phosphorylase Kinase, domain 1"/>
    <property type="match status" value="1"/>
</dbReference>
<organism evidence="11">
    <name type="scientific">Oppiella nova</name>
    <dbReference type="NCBI Taxonomy" id="334625"/>
    <lineage>
        <taxon>Eukaryota</taxon>
        <taxon>Metazoa</taxon>
        <taxon>Ecdysozoa</taxon>
        <taxon>Arthropoda</taxon>
        <taxon>Chelicerata</taxon>
        <taxon>Arachnida</taxon>
        <taxon>Acari</taxon>
        <taxon>Acariformes</taxon>
        <taxon>Sarcoptiformes</taxon>
        <taxon>Oribatida</taxon>
        <taxon>Brachypylina</taxon>
        <taxon>Oppioidea</taxon>
        <taxon>Oppiidae</taxon>
        <taxon>Oppiella</taxon>
    </lineage>
</organism>
<feature type="domain" description="Protein kinase" evidence="10">
    <location>
        <begin position="81"/>
        <end position="126"/>
    </location>
</feature>
<keyword evidence="3" id="KW-0808">Transferase</keyword>
<feature type="binding site" evidence="9">
    <location>
        <position position="114"/>
    </location>
    <ligand>
        <name>ATP</name>
        <dbReference type="ChEBI" id="CHEBI:30616"/>
    </ligand>
</feature>
<dbReference type="InterPro" id="IPR017441">
    <property type="entry name" value="Protein_kinase_ATP_BS"/>
</dbReference>
<keyword evidence="5" id="KW-0418">Kinase</keyword>
<accession>A0A7R9MDX6</accession>
<evidence type="ECO:0000256" key="5">
    <source>
        <dbReference type="ARBA" id="ARBA00022777"/>
    </source>
</evidence>
<comment type="catalytic activity">
    <reaction evidence="7">
        <text>L-threonyl-[protein] + ATP = O-phospho-L-threonyl-[protein] + ADP + H(+)</text>
        <dbReference type="Rhea" id="RHEA:46608"/>
        <dbReference type="Rhea" id="RHEA-COMP:11060"/>
        <dbReference type="Rhea" id="RHEA-COMP:11605"/>
        <dbReference type="ChEBI" id="CHEBI:15378"/>
        <dbReference type="ChEBI" id="CHEBI:30013"/>
        <dbReference type="ChEBI" id="CHEBI:30616"/>
        <dbReference type="ChEBI" id="CHEBI:61977"/>
        <dbReference type="ChEBI" id="CHEBI:456216"/>
        <dbReference type="EC" id="2.7.11.11"/>
    </reaction>
</comment>
<dbReference type="GO" id="GO:0005829">
    <property type="term" value="C:cytosol"/>
    <property type="evidence" value="ECO:0007669"/>
    <property type="project" value="TreeGrafter"/>
</dbReference>
<evidence type="ECO:0000256" key="7">
    <source>
        <dbReference type="ARBA" id="ARBA00047292"/>
    </source>
</evidence>
<dbReference type="PANTHER" id="PTHR24353:SF153">
    <property type="entry name" value="CAMP-DEPENDENT PROTEIN KINASE CATALYTIC SUBUNIT 1"/>
    <property type="match status" value="1"/>
</dbReference>
<dbReference type="InterPro" id="IPR011009">
    <property type="entry name" value="Kinase-like_dom_sf"/>
</dbReference>
<dbReference type="SUPFAM" id="SSF56112">
    <property type="entry name" value="Protein kinase-like (PK-like)"/>
    <property type="match status" value="1"/>
</dbReference>
<gene>
    <name evidence="11" type="ORF">ONB1V03_LOCUS14884</name>
</gene>
<dbReference type="GO" id="GO:0005524">
    <property type="term" value="F:ATP binding"/>
    <property type="evidence" value="ECO:0007669"/>
    <property type="project" value="UniProtKB-UniRule"/>
</dbReference>
<proteinExistence type="predicted"/>
<reference evidence="11" key="1">
    <citation type="submission" date="2020-11" db="EMBL/GenBank/DDBJ databases">
        <authorList>
            <person name="Tran Van P."/>
        </authorList>
    </citation>
    <scope>NUCLEOTIDE SEQUENCE</scope>
</reference>
<name>A0A7R9MDX6_9ACAR</name>
<evidence type="ECO:0000259" key="10">
    <source>
        <dbReference type="PROSITE" id="PS50011"/>
    </source>
</evidence>